<keyword evidence="4" id="KW-1185">Reference proteome</keyword>
<proteinExistence type="predicted"/>
<sequence length="247" mass="28477" precursor="true">MNKICKVFLCTLILTFLNSSLYADGEEKNSWISKVIKEQVPQGIQDTEAIHAKINAALKDINDPVLSEDPSPEEQRAKDFFKEINWSTIVEEDLNKKVKEFLEAKKEERIPEKSQDKQPEKDQDPEEVLKKIENLEKINTSKRKELADEEEMTKALIQSIKDKVAKLKLPALKDKIENIVSEVGGEIAEKVQGKILPTMFETVKKISTSEFHTALERNIFSKVKKLIIENQKKFDQEIESMDKNELY</sequence>
<name>A0A061JGT8_9PROT</name>
<gene>
    <name evidence="3" type="ORF">K737_300268</name>
</gene>
<evidence type="ECO:0000313" key="4">
    <source>
        <dbReference type="Proteomes" id="UP000026922"/>
    </source>
</evidence>
<feature type="region of interest" description="Disordered" evidence="1">
    <location>
        <begin position="108"/>
        <end position="127"/>
    </location>
</feature>
<keyword evidence="2" id="KW-0732">Signal</keyword>
<evidence type="ECO:0000256" key="2">
    <source>
        <dbReference type="SAM" id="SignalP"/>
    </source>
</evidence>
<protein>
    <submittedName>
        <fullName evidence="3">Uncharacterized protein</fullName>
    </submittedName>
</protein>
<feature type="chain" id="PRO_5001601782" evidence="2">
    <location>
        <begin position="24"/>
        <end position="247"/>
    </location>
</feature>
<evidence type="ECO:0000256" key="1">
    <source>
        <dbReference type="SAM" id="MobiDB-lite"/>
    </source>
</evidence>
<accession>A0A061JGT8</accession>
<evidence type="ECO:0000313" key="3">
    <source>
        <dbReference type="EMBL" id="ETZ05300.1"/>
    </source>
</evidence>
<dbReference type="AlphaFoldDB" id="A0A061JGT8"/>
<feature type="signal peptide" evidence="2">
    <location>
        <begin position="1"/>
        <end position="23"/>
    </location>
</feature>
<organism evidence="3 4">
    <name type="scientific">Holospora undulata HU1</name>
    <dbReference type="NCBI Taxonomy" id="1321371"/>
    <lineage>
        <taxon>Bacteria</taxon>
        <taxon>Pseudomonadati</taxon>
        <taxon>Pseudomonadota</taxon>
        <taxon>Alphaproteobacteria</taxon>
        <taxon>Holosporales</taxon>
        <taxon>Holosporaceae</taxon>
        <taxon>Holospora</taxon>
    </lineage>
</organism>
<comment type="caution">
    <text evidence="3">The sequence shown here is derived from an EMBL/GenBank/DDBJ whole genome shotgun (WGS) entry which is preliminary data.</text>
</comment>
<dbReference type="RefSeq" id="WP_006296481.1">
    <property type="nucleotide sequence ID" value="NZ_ARPM03000077.1"/>
</dbReference>
<reference evidence="3 4" key="1">
    <citation type="journal article" date="2013" name="Genome Announc.">
        <title>Draft Genome Sequence of Holospora undulata Strain HU1, a Micronucleus-Specific Symbiont of the Ciliate Paramecium caudatum.</title>
        <authorList>
            <person name="Dohra H."/>
            <person name="Suzuki H."/>
            <person name="Suzuki T."/>
            <person name="Tanaka K."/>
            <person name="Fujishima M."/>
        </authorList>
    </citation>
    <scope>NUCLEOTIDE SEQUENCE [LARGE SCALE GENOMIC DNA]</scope>
    <source>
        <strain evidence="3 4">HU1</strain>
    </source>
</reference>
<dbReference type="Proteomes" id="UP000026922">
    <property type="component" value="Unassembled WGS sequence"/>
</dbReference>
<dbReference type="EMBL" id="ARPM03000077">
    <property type="protein sequence ID" value="ETZ05300.1"/>
    <property type="molecule type" value="Genomic_DNA"/>
</dbReference>